<dbReference type="Proteomes" id="UP000024635">
    <property type="component" value="Unassembled WGS sequence"/>
</dbReference>
<protein>
    <recommendedName>
        <fullName evidence="4">Transmembrane protein</fullName>
    </recommendedName>
</protein>
<accession>A0A016W020</accession>
<proteinExistence type="predicted"/>
<name>A0A016W020_9BILA</name>
<keyword evidence="1" id="KW-0472">Membrane</keyword>
<organism evidence="2 3">
    <name type="scientific">Ancylostoma ceylanicum</name>
    <dbReference type="NCBI Taxonomy" id="53326"/>
    <lineage>
        <taxon>Eukaryota</taxon>
        <taxon>Metazoa</taxon>
        <taxon>Ecdysozoa</taxon>
        <taxon>Nematoda</taxon>
        <taxon>Chromadorea</taxon>
        <taxon>Rhabditida</taxon>
        <taxon>Rhabditina</taxon>
        <taxon>Rhabditomorpha</taxon>
        <taxon>Strongyloidea</taxon>
        <taxon>Ancylostomatidae</taxon>
        <taxon>Ancylostomatinae</taxon>
        <taxon>Ancylostoma</taxon>
    </lineage>
</organism>
<evidence type="ECO:0000313" key="2">
    <source>
        <dbReference type="EMBL" id="EYC33184.1"/>
    </source>
</evidence>
<dbReference type="EMBL" id="JARK01001338">
    <property type="protein sequence ID" value="EYC33184.1"/>
    <property type="molecule type" value="Genomic_DNA"/>
</dbReference>
<keyword evidence="3" id="KW-1185">Reference proteome</keyword>
<sequence>MLTRTALSTTVGEELRGSYIGSWRKRAFRKEFNEGIDMNLALELRWEPWSKCEGNMQLQKREGGSQEWKMMMRKENKLYMSIEPWNFCMPFFIFSVLLYFSFLFVKPFS</sequence>
<reference evidence="3" key="1">
    <citation type="journal article" date="2015" name="Nat. Genet.">
        <title>The genome and transcriptome of the zoonotic hookworm Ancylostoma ceylanicum identify infection-specific gene families.</title>
        <authorList>
            <person name="Schwarz E.M."/>
            <person name="Hu Y."/>
            <person name="Antoshechkin I."/>
            <person name="Miller M.M."/>
            <person name="Sternberg P.W."/>
            <person name="Aroian R.V."/>
        </authorList>
    </citation>
    <scope>NUCLEOTIDE SEQUENCE</scope>
    <source>
        <strain evidence="3">HY135</strain>
    </source>
</reference>
<dbReference type="AlphaFoldDB" id="A0A016W020"/>
<gene>
    <name evidence="2" type="primary">Acey_s0002.g651</name>
    <name evidence="2" type="ORF">Y032_0002g651</name>
</gene>
<keyword evidence="1" id="KW-0812">Transmembrane</keyword>
<comment type="caution">
    <text evidence="2">The sequence shown here is derived from an EMBL/GenBank/DDBJ whole genome shotgun (WGS) entry which is preliminary data.</text>
</comment>
<evidence type="ECO:0000313" key="3">
    <source>
        <dbReference type="Proteomes" id="UP000024635"/>
    </source>
</evidence>
<evidence type="ECO:0008006" key="4">
    <source>
        <dbReference type="Google" id="ProtNLM"/>
    </source>
</evidence>
<feature type="transmembrane region" description="Helical" evidence="1">
    <location>
        <begin position="78"/>
        <end position="105"/>
    </location>
</feature>
<keyword evidence="1" id="KW-1133">Transmembrane helix</keyword>
<evidence type="ECO:0000256" key="1">
    <source>
        <dbReference type="SAM" id="Phobius"/>
    </source>
</evidence>
<dbReference type="OrthoDB" id="5848098at2759"/>